<dbReference type="PROSITE" id="PS00156">
    <property type="entry name" value="OMPDECASE"/>
    <property type="match status" value="1"/>
</dbReference>
<dbReference type="Proteomes" id="UP000199671">
    <property type="component" value="Unassembled WGS sequence"/>
</dbReference>
<keyword evidence="4 7" id="KW-0665">Pyrimidine biosynthesis</keyword>
<sequence length="298" mass="29251">MSPASAREDSSHRVDPPFGARLAAAMDTHGPLCVGIDPHAALLDAWGLPDTAAGLREFSLRVVDALGGRVAAVKPQSAFFERHGSAGVAVLEETLAALRQAGTLAILDVKRGDIGSTMGGYAQAYLADGAPLAADAITVSPYLGYGSLLPALELAADTGRGVFVLALTSNPEGAGVQHARGPAGRAVAADIVAGAAASNAAARAAGELGSVGLVVGATVGAAVDALGIDLLAANAPLLAPGVGAQGAGAAELQKVFGPARGNVLASTSRGVLRAGPGTADLREAADRAVAQATAALRP</sequence>
<dbReference type="EC" id="4.1.1.23" evidence="7"/>
<feature type="domain" description="Orotidine 5'-phosphate decarboxylase" evidence="8">
    <location>
        <begin position="31"/>
        <end position="284"/>
    </location>
</feature>
<dbReference type="HAMAP" id="MF_01215">
    <property type="entry name" value="OMPdecase_type2"/>
    <property type="match status" value="1"/>
</dbReference>
<dbReference type="Pfam" id="PF00215">
    <property type="entry name" value="OMPdecase"/>
    <property type="match status" value="1"/>
</dbReference>
<dbReference type="GO" id="GO:0006207">
    <property type="term" value="P:'de novo' pyrimidine nucleobase biosynthetic process"/>
    <property type="evidence" value="ECO:0007669"/>
    <property type="project" value="InterPro"/>
</dbReference>
<evidence type="ECO:0000313" key="9">
    <source>
        <dbReference type="EMBL" id="SDM62091.1"/>
    </source>
</evidence>
<dbReference type="UniPathway" id="UPA00070">
    <property type="reaction ID" value="UER00120"/>
</dbReference>
<dbReference type="GO" id="GO:0004590">
    <property type="term" value="F:orotidine-5'-phosphate decarboxylase activity"/>
    <property type="evidence" value="ECO:0007669"/>
    <property type="project" value="UniProtKB-UniRule"/>
</dbReference>
<evidence type="ECO:0000256" key="1">
    <source>
        <dbReference type="ARBA" id="ARBA00004861"/>
    </source>
</evidence>
<evidence type="ECO:0000256" key="4">
    <source>
        <dbReference type="ARBA" id="ARBA00022975"/>
    </source>
</evidence>
<organism evidence="9 10">
    <name type="scientific">Actinomyces ruminicola</name>
    <dbReference type="NCBI Taxonomy" id="332524"/>
    <lineage>
        <taxon>Bacteria</taxon>
        <taxon>Bacillati</taxon>
        <taxon>Actinomycetota</taxon>
        <taxon>Actinomycetes</taxon>
        <taxon>Actinomycetales</taxon>
        <taxon>Actinomycetaceae</taxon>
        <taxon>Actinomyces</taxon>
    </lineage>
</organism>
<comment type="similarity">
    <text evidence="2 7">Belongs to the OMP decarboxylase family. Type 2 subfamily.</text>
</comment>
<dbReference type="CDD" id="cd04725">
    <property type="entry name" value="OMP_decarboxylase_like"/>
    <property type="match status" value="1"/>
</dbReference>
<dbReference type="InterPro" id="IPR001754">
    <property type="entry name" value="OMPdeCOase_dom"/>
</dbReference>
<proteinExistence type="inferred from homology"/>
<evidence type="ECO:0000256" key="3">
    <source>
        <dbReference type="ARBA" id="ARBA00022793"/>
    </source>
</evidence>
<keyword evidence="5 7" id="KW-0456">Lyase</keyword>
<dbReference type="SUPFAM" id="SSF51366">
    <property type="entry name" value="Ribulose-phoshate binding barrel"/>
    <property type="match status" value="1"/>
</dbReference>
<dbReference type="SMART" id="SM00934">
    <property type="entry name" value="OMPdecase"/>
    <property type="match status" value="1"/>
</dbReference>
<dbReference type="InterPro" id="IPR011060">
    <property type="entry name" value="RibuloseP-bd_barrel"/>
</dbReference>
<gene>
    <name evidence="7" type="primary">pyrF</name>
    <name evidence="9" type="ORF">SAMN04487766_104201</name>
</gene>
<evidence type="ECO:0000256" key="7">
    <source>
        <dbReference type="HAMAP-Rule" id="MF_01215"/>
    </source>
</evidence>
<dbReference type="AlphaFoldDB" id="A0A1G9UQ80"/>
<dbReference type="OrthoDB" id="9808470at2"/>
<dbReference type="PANTHER" id="PTHR43375:SF1">
    <property type="entry name" value="OROTIDINE 5'-PHOSPHATE DECARBOXYLASE"/>
    <property type="match status" value="1"/>
</dbReference>
<dbReference type="Gene3D" id="3.20.20.70">
    <property type="entry name" value="Aldolase class I"/>
    <property type="match status" value="1"/>
</dbReference>
<dbReference type="RefSeq" id="WP_092609086.1">
    <property type="nucleotide sequence ID" value="NZ_FNHU01000004.1"/>
</dbReference>
<dbReference type="GO" id="GO:0044205">
    <property type="term" value="P:'de novo' UMP biosynthetic process"/>
    <property type="evidence" value="ECO:0007669"/>
    <property type="project" value="UniProtKB-UniRule"/>
</dbReference>
<dbReference type="InterPro" id="IPR011995">
    <property type="entry name" value="OMPdecase_type-2"/>
</dbReference>
<name>A0A1G9UQ80_9ACTO</name>
<evidence type="ECO:0000256" key="5">
    <source>
        <dbReference type="ARBA" id="ARBA00023239"/>
    </source>
</evidence>
<accession>A0A1G9UQ80</accession>
<evidence type="ECO:0000256" key="2">
    <source>
        <dbReference type="ARBA" id="ARBA00008847"/>
    </source>
</evidence>
<evidence type="ECO:0000313" key="10">
    <source>
        <dbReference type="Proteomes" id="UP000199671"/>
    </source>
</evidence>
<comment type="pathway">
    <text evidence="1 7">Pyrimidine metabolism; UMP biosynthesis via de novo pathway; UMP from orotate: step 2/2.</text>
</comment>
<evidence type="ECO:0000256" key="6">
    <source>
        <dbReference type="ARBA" id="ARBA00049157"/>
    </source>
</evidence>
<comment type="catalytic activity">
    <reaction evidence="6 7">
        <text>orotidine 5'-phosphate + H(+) = UMP + CO2</text>
        <dbReference type="Rhea" id="RHEA:11596"/>
        <dbReference type="ChEBI" id="CHEBI:15378"/>
        <dbReference type="ChEBI" id="CHEBI:16526"/>
        <dbReference type="ChEBI" id="CHEBI:57538"/>
        <dbReference type="ChEBI" id="CHEBI:57865"/>
        <dbReference type="EC" id="4.1.1.23"/>
    </reaction>
</comment>
<reference evidence="9 10" key="1">
    <citation type="submission" date="2016-10" db="EMBL/GenBank/DDBJ databases">
        <authorList>
            <person name="de Groot N.N."/>
        </authorList>
    </citation>
    <scope>NUCLEOTIDE SEQUENCE [LARGE SCALE GENOMIC DNA]</scope>
    <source>
        <strain evidence="9 10">KPR-7B</strain>
    </source>
</reference>
<protein>
    <recommendedName>
        <fullName evidence="7">Orotidine 5'-phosphate decarboxylase</fullName>
        <ecNumber evidence="7">4.1.1.23</ecNumber>
    </recommendedName>
    <alternativeName>
        <fullName evidence="7">OMP decarboxylase</fullName>
        <shortName evidence="7">OMPDCase</shortName>
        <shortName evidence="7">OMPdecase</shortName>
    </alternativeName>
</protein>
<evidence type="ECO:0000259" key="8">
    <source>
        <dbReference type="SMART" id="SM00934"/>
    </source>
</evidence>
<dbReference type="InterPro" id="IPR018089">
    <property type="entry name" value="OMPdecase_AS"/>
</dbReference>
<keyword evidence="3 7" id="KW-0210">Decarboxylase</keyword>
<dbReference type="PANTHER" id="PTHR43375">
    <property type="entry name" value="OROTIDINE 5'-PHOSPHATE DECARBOXYLASE"/>
    <property type="match status" value="1"/>
</dbReference>
<dbReference type="NCBIfam" id="TIGR02127">
    <property type="entry name" value="pyrF_sub2"/>
    <property type="match status" value="1"/>
</dbReference>
<dbReference type="InterPro" id="IPR013785">
    <property type="entry name" value="Aldolase_TIM"/>
</dbReference>
<feature type="active site" description="Proton donor" evidence="7">
    <location>
        <position position="110"/>
    </location>
</feature>
<dbReference type="EMBL" id="FNHU01000004">
    <property type="protein sequence ID" value="SDM62091.1"/>
    <property type="molecule type" value="Genomic_DNA"/>
</dbReference>